<keyword evidence="3 6" id="KW-0560">Oxidoreductase</keyword>
<dbReference type="InterPro" id="IPR003680">
    <property type="entry name" value="Flavodoxin_fold"/>
</dbReference>
<dbReference type="GO" id="GO:0016652">
    <property type="term" value="F:oxidoreductase activity, acting on NAD(P)H as acceptor"/>
    <property type="evidence" value="ECO:0007669"/>
    <property type="project" value="UniProtKB-UniRule"/>
</dbReference>
<reference evidence="8 9" key="1">
    <citation type="submission" date="2016-11" db="EMBL/GenBank/DDBJ databases">
        <authorList>
            <person name="Jaros S."/>
            <person name="Januszkiewicz K."/>
            <person name="Wedrychowicz H."/>
        </authorList>
    </citation>
    <scope>NUCLEOTIDE SEQUENCE [LARGE SCALE GENOMIC DNA]</scope>
    <source>
        <strain evidence="8 9">DSM 6191</strain>
    </source>
</reference>
<evidence type="ECO:0000256" key="1">
    <source>
        <dbReference type="ARBA" id="ARBA00022630"/>
    </source>
</evidence>
<proteinExistence type="inferred from homology"/>
<dbReference type="PANTHER" id="PTHR43741">
    <property type="entry name" value="FMN-DEPENDENT NADH-AZOREDUCTASE 1"/>
    <property type="match status" value="1"/>
</dbReference>
<comment type="caution">
    <text evidence="6">Lacks conserved residue(s) required for the propagation of feature annotation.</text>
</comment>
<evidence type="ECO:0000256" key="6">
    <source>
        <dbReference type="HAMAP-Rule" id="MF_01216"/>
    </source>
</evidence>
<dbReference type="EMBL" id="FQXU01000021">
    <property type="protein sequence ID" value="SHI82357.1"/>
    <property type="molecule type" value="Genomic_DNA"/>
</dbReference>
<dbReference type="InterPro" id="IPR050104">
    <property type="entry name" value="FMN-dep_NADH:Q_OxRdtase_AzoR1"/>
</dbReference>
<feature type="domain" description="Flavodoxin-like fold" evidence="7">
    <location>
        <begin position="2"/>
        <end position="205"/>
    </location>
</feature>
<evidence type="ECO:0000313" key="9">
    <source>
        <dbReference type="Proteomes" id="UP000184241"/>
    </source>
</evidence>
<dbReference type="EC" id="1.7.1.17" evidence="6"/>
<dbReference type="PANTHER" id="PTHR43741:SF7">
    <property type="entry name" value="FMN-DEPENDENT NADH:QUINONE OXIDOREDUCTASE"/>
    <property type="match status" value="1"/>
</dbReference>
<accession>A0A1M6EA19</accession>
<evidence type="ECO:0000256" key="3">
    <source>
        <dbReference type="ARBA" id="ARBA00023002"/>
    </source>
</evidence>
<dbReference type="GO" id="GO:0010181">
    <property type="term" value="F:FMN binding"/>
    <property type="evidence" value="ECO:0007669"/>
    <property type="project" value="UniProtKB-UniRule"/>
</dbReference>
<keyword evidence="1 6" id="KW-0285">Flavoprotein</keyword>
<sequence length="211" mass="23630">MSKVLYIKGNAQLEEKSKSLQVGKIFLNEYKGVNPEDEIIEIDLYEDNIPMLDKEVFNAWDSLAKGEAFESLSESQKNKIIRLGEIVDQFMEADKYVFVTPLWNFSIPPMVKAYIDAICIAGKTFKYTENGPVGLLKGKKLLNIQASGTKFSETPIENLEHGSNYIKVVANFVGIEDVSVFHVEGIAQNPDRAEEIFDKAKADVVAVAKNF</sequence>
<dbReference type="SUPFAM" id="SSF52218">
    <property type="entry name" value="Flavoproteins"/>
    <property type="match status" value="1"/>
</dbReference>
<evidence type="ECO:0000256" key="5">
    <source>
        <dbReference type="ARBA" id="ARBA00048542"/>
    </source>
</evidence>
<keyword evidence="2 6" id="KW-0288">FMN</keyword>
<name>A0A1M6EA19_9CLOT</name>
<evidence type="ECO:0000313" key="8">
    <source>
        <dbReference type="EMBL" id="SHI82357.1"/>
    </source>
</evidence>
<comment type="similarity">
    <text evidence="6">Belongs to the azoreductase type 1 family.</text>
</comment>
<dbReference type="GO" id="GO:0009055">
    <property type="term" value="F:electron transfer activity"/>
    <property type="evidence" value="ECO:0007669"/>
    <property type="project" value="UniProtKB-UniRule"/>
</dbReference>
<comment type="function">
    <text evidence="6">Quinone reductase that provides resistance to thiol-specific stress caused by electrophilic quinones.</text>
</comment>
<evidence type="ECO:0000259" key="7">
    <source>
        <dbReference type="Pfam" id="PF02525"/>
    </source>
</evidence>
<dbReference type="EC" id="1.6.5.-" evidence="6"/>
<dbReference type="Proteomes" id="UP000184241">
    <property type="component" value="Unassembled WGS sequence"/>
</dbReference>
<keyword evidence="4 6" id="KW-0520">NAD</keyword>
<gene>
    <name evidence="6" type="primary">azoR</name>
    <name evidence="8" type="ORF">SAMN02745941_04416</name>
</gene>
<dbReference type="Pfam" id="PF02525">
    <property type="entry name" value="Flavodoxin_2"/>
    <property type="match status" value="1"/>
</dbReference>
<dbReference type="AlphaFoldDB" id="A0A1M6EA19"/>
<dbReference type="InterPro" id="IPR023048">
    <property type="entry name" value="NADH:quinone_OxRdtase_FMN_depd"/>
</dbReference>
<dbReference type="HAMAP" id="MF_01216">
    <property type="entry name" value="Azoreductase_type1"/>
    <property type="match status" value="1"/>
</dbReference>
<comment type="subunit">
    <text evidence="6">Homodimer.</text>
</comment>
<dbReference type="InterPro" id="IPR029039">
    <property type="entry name" value="Flavoprotein-like_sf"/>
</dbReference>
<evidence type="ECO:0000256" key="4">
    <source>
        <dbReference type="ARBA" id="ARBA00023027"/>
    </source>
</evidence>
<comment type="function">
    <text evidence="6">Also exhibits azoreductase activity. Catalyzes the reductive cleavage of the azo bond in aromatic azo compounds to the corresponding amines.</text>
</comment>
<organism evidence="8 9">
    <name type="scientific">Clostridium intestinale DSM 6191</name>
    <dbReference type="NCBI Taxonomy" id="1121320"/>
    <lineage>
        <taxon>Bacteria</taxon>
        <taxon>Bacillati</taxon>
        <taxon>Bacillota</taxon>
        <taxon>Clostridia</taxon>
        <taxon>Eubacteriales</taxon>
        <taxon>Clostridiaceae</taxon>
        <taxon>Clostridium</taxon>
    </lineage>
</organism>
<comment type="catalytic activity">
    <reaction evidence="5">
        <text>N,N-dimethyl-1,4-phenylenediamine + anthranilate + 2 NAD(+) = 2-(4-dimethylaminophenyl)diazenylbenzoate + 2 NADH + 2 H(+)</text>
        <dbReference type="Rhea" id="RHEA:55872"/>
        <dbReference type="ChEBI" id="CHEBI:15378"/>
        <dbReference type="ChEBI" id="CHEBI:15783"/>
        <dbReference type="ChEBI" id="CHEBI:16567"/>
        <dbReference type="ChEBI" id="CHEBI:57540"/>
        <dbReference type="ChEBI" id="CHEBI:57945"/>
        <dbReference type="ChEBI" id="CHEBI:71579"/>
        <dbReference type="EC" id="1.7.1.17"/>
    </reaction>
    <physiologicalReaction direction="right-to-left" evidence="5">
        <dbReference type="Rhea" id="RHEA:55874"/>
    </physiologicalReaction>
</comment>
<comment type="catalytic activity">
    <reaction evidence="6">
        <text>2 a quinone + NADH + H(+) = 2 a 1,4-benzosemiquinone + NAD(+)</text>
        <dbReference type="Rhea" id="RHEA:65952"/>
        <dbReference type="ChEBI" id="CHEBI:15378"/>
        <dbReference type="ChEBI" id="CHEBI:57540"/>
        <dbReference type="ChEBI" id="CHEBI:57945"/>
        <dbReference type="ChEBI" id="CHEBI:132124"/>
        <dbReference type="ChEBI" id="CHEBI:134225"/>
    </reaction>
</comment>
<protein>
    <recommendedName>
        <fullName evidence="6">FMN dependent NADH:quinone oxidoreductase</fullName>
        <ecNumber evidence="6">1.6.5.-</ecNumber>
    </recommendedName>
    <alternativeName>
        <fullName evidence="6">Azo-dye reductase</fullName>
    </alternativeName>
    <alternativeName>
        <fullName evidence="6">FMN-dependent NADH-azo compound oxidoreductase</fullName>
    </alternativeName>
    <alternativeName>
        <fullName evidence="6">FMN-dependent NADH-azoreductase</fullName>
        <ecNumber evidence="6">1.7.1.17</ecNumber>
    </alternativeName>
</protein>
<dbReference type="RefSeq" id="WP_073022703.1">
    <property type="nucleotide sequence ID" value="NZ_FQXU01000021.1"/>
</dbReference>
<comment type="cofactor">
    <cofactor evidence="6">
        <name>FMN</name>
        <dbReference type="ChEBI" id="CHEBI:58210"/>
    </cofactor>
    <text evidence="6">Binds 1 FMN per subunit.</text>
</comment>
<dbReference type="Gene3D" id="3.40.50.360">
    <property type="match status" value="1"/>
</dbReference>
<evidence type="ECO:0000256" key="2">
    <source>
        <dbReference type="ARBA" id="ARBA00022643"/>
    </source>
</evidence>
<feature type="binding site" evidence="6">
    <location>
        <begin position="17"/>
        <end position="19"/>
    </location>
    <ligand>
        <name>FMN</name>
        <dbReference type="ChEBI" id="CHEBI:58210"/>
    </ligand>
</feature>
<dbReference type="GO" id="GO:0016655">
    <property type="term" value="F:oxidoreductase activity, acting on NAD(P)H, quinone or similar compound as acceptor"/>
    <property type="evidence" value="ECO:0007669"/>
    <property type="project" value="InterPro"/>
</dbReference>